<comment type="caution">
    <text evidence="2">The sequence shown here is derived from an EMBL/GenBank/DDBJ whole genome shotgun (WGS) entry which is preliminary data.</text>
</comment>
<feature type="transmembrane region" description="Helical" evidence="1">
    <location>
        <begin position="7"/>
        <end position="26"/>
    </location>
</feature>
<dbReference type="Proteomes" id="UP000824241">
    <property type="component" value="Unassembled WGS sequence"/>
</dbReference>
<name>A0A9D1DWL8_9FIRM</name>
<evidence type="ECO:0000313" key="2">
    <source>
        <dbReference type="EMBL" id="HIR60347.1"/>
    </source>
</evidence>
<dbReference type="AlphaFoldDB" id="A0A9D1DWL8"/>
<keyword evidence="1" id="KW-0472">Membrane</keyword>
<evidence type="ECO:0008006" key="4">
    <source>
        <dbReference type="Google" id="ProtNLM"/>
    </source>
</evidence>
<keyword evidence="1" id="KW-0812">Transmembrane</keyword>
<gene>
    <name evidence="2" type="ORF">IAB37_02065</name>
</gene>
<evidence type="ECO:0000313" key="3">
    <source>
        <dbReference type="Proteomes" id="UP000824241"/>
    </source>
</evidence>
<organism evidence="2 3">
    <name type="scientific">Candidatus Faecivivens stercoravium</name>
    <dbReference type="NCBI Taxonomy" id="2840803"/>
    <lineage>
        <taxon>Bacteria</taxon>
        <taxon>Bacillati</taxon>
        <taxon>Bacillota</taxon>
        <taxon>Clostridia</taxon>
        <taxon>Eubacteriales</taxon>
        <taxon>Oscillospiraceae</taxon>
        <taxon>Oscillospiraceae incertae sedis</taxon>
        <taxon>Candidatus Faecivivens</taxon>
    </lineage>
</organism>
<protein>
    <recommendedName>
        <fullName evidence="4">CvpA family protein</fullName>
    </recommendedName>
</protein>
<reference evidence="2" key="2">
    <citation type="journal article" date="2021" name="PeerJ">
        <title>Extensive microbial diversity within the chicken gut microbiome revealed by metagenomics and culture.</title>
        <authorList>
            <person name="Gilroy R."/>
            <person name="Ravi A."/>
            <person name="Getino M."/>
            <person name="Pursley I."/>
            <person name="Horton D.L."/>
            <person name="Alikhan N.F."/>
            <person name="Baker D."/>
            <person name="Gharbi K."/>
            <person name="Hall N."/>
            <person name="Watson M."/>
            <person name="Adriaenssens E.M."/>
            <person name="Foster-Nyarko E."/>
            <person name="Jarju S."/>
            <person name="Secka A."/>
            <person name="Antonio M."/>
            <person name="Oren A."/>
            <person name="Chaudhuri R.R."/>
            <person name="La Ragione R."/>
            <person name="Hildebrand F."/>
            <person name="Pallen M.J."/>
        </authorList>
    </citation>
    <scope>NUCLEOTIDE SEQUENCE</scope>
    <source>
        <strain evidence="2">CHK189-12415</strain>
    </source>
</reference>
<proteinExistence type="predicted"/>
<evidence type="ECO:0000256" key="1">
    <source>
        <dbReference type="SAM" id="Phobius"/>
    </source>
</evidence>
<reference evidence="2" key="1">
    <citation type="submission" date="2020-10" db="EMBL/GenBank/DDBJ databases">
        <authorList>
            <person name="Gilroy R."/>
        </authorList>
    </citation>
    <scope>NUCLEOTIDE SEQUENCE</scope>
    <source>
        <strain evidence="2">CHK189-12415</strain>
    </source>
</reference>
<feature type="transmembrane region" description="Helical" evidence="1">
    <location>
        <begin position="38"/>
        <end position="56"/>
    </location>
</feature>
<feature type="transmembrane region" description="Helical" evidence="1">
    <location>
        <begin position="68"/>
        <end position="88"/>
    </location>
</feature>
<keyword evidence="1" id="KW-1133">Transmembrane helix</keyword>
<accession>A0A9D1DWL8</accession>
<sequence>MTKRKILRTLLPVGITLIFAAGYYYYAPPAFNFHDPELWWFLIVLCAVYGVLRLIFGHRTLIENGKPTWKGFLGFAAAAVLFLVYFIIQFFSGPLFHAGTYAAAGAERITTGDFASEIQMVENGEITDIAIMDTTTAEAMGRRQIGSLGTLATQYELGQFMTTTVNAQPKKVATLGYGSFWKWLSTRDDGIPGYVSVDPVTGSSEYIEFPEPIHYSDTSFFNENIYRHLQFAAPTAVFGNVHFEVDNDGNPYWIATTYSFRVGINQVRVPDGVLVCDAVTGEVTRYAAGEAPAWVSIVYPADDIIELINYAGLYGNGYWNSRLSKTGVYTCTDDYGYKVVGDNLNAFTGITSAASDKSNIAFVLCDEHTGQVRRYDIYGAEEYSAETAAEGLVMNYGYRASFPSLVNVGGRPVYIMALTDDGALIKQYAMVDLQDYTRVVAGDTVKDTWQQFVDRYGDGMTAGAETEAETVRLAAPPETAVIEGNTYIYLQTADAIYRLPADGNEEALFATDGDRLELSVIGEIRDGLYSAELKR</sequence>
<dbReference type="EMBL" id="DVHA01000069">
    <property type="protein sequence ID" value="HIR60347.1"/>
    <property type="molecule type" value="Genomic_DNA"/>
</dbReference>